<gene>
    <name evidence="1" type="ORF">SAMN05421508_108210</name>
</gene>
<organism evidence="1 2">
    <name type="scientific">Caenispirillum bisanense</name>
    <dbReference type="NCBI Taxonomy" id="414052"/>
    <lineage>
        <taxon>Bacteria</taxon>
        <taxon>Pseudomonadati</taxon>
        <taxon>Pseudomonadota</taxon>
        <taxon>Alphaproteobacteria</taxon>
        <taxon>Rhodospirillales</taxon>
        <taxon>Novispirillaceae</taxon>
        <taxon>Caenispirillum</taxon>
    </lineage>
</organism>
<protein>
    <recommendedName>
        <fullName evidence="3">Heat induced stress protein YflT</fullName>
    </recommendedName>
</protein>
<evidence type="ECO:0000313" key="1">
    <source>
        <dbReference type="EMBL" id="SOD99074.1"/>
    </source>
</evidence>
<accession>A0A286GVN2</accession>
<proteinExistence type="predicted"/>
<evidence type="ECO:0008006" key="3">
    <source>
        <dbReference type="Google" id="ProtNLM"/>
    </source>
</evidence>
<dbReference type="Proteomes" id="UP000219621">
    <property type="component" value="Unassembled WGS sequence"/>
</dbReference>
<reference evidence="1 2" key="1">
    <citation type="submission" date="2017-09" db="EMBL/GenBank/DDBJ databases">
        <authorList>
            <person name="Ehlers B."/>
            <person name="Leendertz F.H."/>
        </authorList>
    </citation>
    <scope>NUCLEOTIDE SEQUENCE [LARGE SCALE GENOMIC DNA]</scope>
    <source>
        <strain evidence="1 2">USBA 140</strain>
    </source>
</reference>
<name>A0A286GVN2_9PROT</name>
<sequence length="173" mass="18272">MSDTTPGTPEHREVVGLFADRDSLEQAIKDLRAAGFDRTDLSLLTSHEAIDVGRGDGELSLRERLLPLLTEWRYEVPLVGAGLIALASGPTGAAIAALVGAGVGIAAVRDLVEEVTSLPDTEEFARELAAGSVALWADVTADPAAREPKAREILERHGASNIHLHVGPARTEP</sequence>
<dbReference type="AlphaFoldDB" id="A0A286GVN2"/>
<dbReference type="EMBL" id="OCNJ01000008">
    <property type="protein sequence ID" value="SOD99074.1"/>
    <property type="molecule type" value="Genomic_DNA"/>
</dbReference>
<dbReference type="RefSeq" id="WP_097280603.1">
    <property type="nucleotide sequence ID" value="NZ_OCNJ01000008.1"/>
</dbReference>
<evidence type="ECO:0000313" key="2">
    <source>
        <dbReference type="Proteomes" id="UP000219621"/>
    </source>
</evidence>
<dbReference type="OrthoDB" id="7362472at2"/>
<keyword evidence="2" id="KW-1185">Reference proteome</keyword>